<dbReference type="KEGG" id="dfs:HGD76_22140"/>
<reference evidence="2 3" key="1">
    <citation type="submission" date="2020-04" db="EMBL/GenBank/DDBJ databases">
        <title>Genome-Wide Identification of 5-Methylcytosine Sites in Bacterial Genomes By High-Throughput Sequencing of MspJI Restriction Fragments.</title>
        <authorList>
            <person name="Wu V."/>
        </authorList>
    </citation>
    <scope>NUCLEOTIDE SEQUENCE [LARGE SCALE GENOMIC DNA]</scope>
    <source>
        <strain evidence="2 3">CCAP 1403/13f</strain>
    </source>
</reference>
<evidence type="ECO:0000259" key="1">
    <source>
        <dbReference type="Pfam" id="PF14261"/>
    </source>
</evidence>
<protein>
    <submittedName>
        <fullName evidence="2">DUF4351 domain-containing protein</fullName>
    </submittedName>
</protein>
<sequence>MSVTHPIYIYLVQKLPVEQLEELGEALLDFTSVTDLQTWLQSTN</sequence>
<reference evidence="2 3" key="2">
    <citation type="submission" date="2020-04" db="EMBL/GenBank/DDBJ databases">
        <authorList>
            <person name="Fomenkov A."/>
            <person name="Anton B.P."/>
            <person name="Roberts R.J."/>
        </authorList>
    </citation>
    <scope>NUCLEOTIDE SEQUENCE [LARGE SCALE GENOMIC DNA]</scope>
    <source>
        <strain evidence="2 3">CCAP 1403/13f</strain>
    </source>
</reference>
<feature type="domain" description="DUF4351" evidence="1">
    <location>
        <begin position="11"/>
        <end position="40"/>
    </location>
</feature>
<dbReference type="Proteomes" id="UP000502433">
    <property type="component" value="Chromosome"/>
</dbReference>
<accession>A0A6H2C8A3</accession>
<evidence type="ECO:0000313" key="2">
    <source>
        <dbReference type="EMBL" id="QJB47179.1"/>
    </source>
</evidence>
<dbReference type="Pfam" id="PF14261">
    <property type="entry name" value="DUF4351"/>
    <property type="match status" value="1"/>
</dbReference>
<evidence type="ECO:0000313" key="3">
    <source>
        <dbReference type="Proteomes" id="UP000502433"/>
    </source>
</evidence>
<name>A0A6H2C8A3_DOLFA</name>
<dbReference type="InterPro" id="IPR025587">
    <property type="entry name" value="DUF4351"/>
</dbReference>
<gene>
    <name evidence="2" type="ORF">HGD76_22140</name>
</gene>
<dbReference type="AlphaFoldDB" id="A0A6H2C8A3"/>
<dbReference type="EMBL" id="CP051206">
    <property type="protein sequence ID" value="QJB47179.1"/>
    <property type="molecule type" value="Genomic_DNA"/>
</dbReference>
<organism evidence="2 3">
    <name type="scientific">Dolichospermum flos-aquae CCAP 1403/13F</name>
    <dbReference type="NCBI Taxonomy" id="315271"/>
    <lineage>
        <taxon>Bacteria</taxon>
        <taxon>Bacillati</taxon>
        <taxon>Cyanobacteriota</taxon>
        <taxon>Cyanophyceae</taxon>
        <taxon>Nostocales</taxon>
        <taxon>Aphanizomenonaceae</taxon>
        <taxon>Dolichospermum</taxon>
    </lineage>
</organism>
<proteinExistence type="predicted"/>